<evidence type="ECO:0000256" key="1">
    <source>
        <dbReference type="ARBA" id="ARBA00022525"/>
    </source>
</evidence>
<reference evidence="7 8" key="1">
    <citation type="submission" date="2018-01" db="EMBL/GenBank/DDBJ databases">
        <title>Whole genome sequencing of Histamine producing bacteria.</title>
        <authorList>
            <person name="Butler K."/>
        </authorList>
    </citation>
    <scope>NUCLEOTIDE SEQUENCE [LARGE SCALE GENOMIC DNA]</scope>
    <source>
        <strain evidence="7 8">DSM 100436</strain>
    </source>
</reference>
<dbReference type="SUPFAM" id="SSF81296">
    <property type="entry name" value="E set domains"/>
    <property type="match status" value="1"/>
</dbReference>
<dbReference type="SUPFAM" id="SSF51055">
    <property type="entry name" value="Carbohydrate binding domain"/>
    <property type="match status" value="2"/>
</dbReference>
<dbReference type="CDD" id="cd12215">
    <property type="entry name" value="ChiC_BD"/>
    <property type="match status" value="2"/>
</dbReference>
<keyword evidence="4" id="KW-0378">Hydrolase</keyword>
<dbReference type="InterPro" id="IPR003610">
    <property type="entry name" value="CBM5/12"/>
</dbReference>
<dbReference type="CDD" id="cd21177">
    <property type="entry name" value="LPMO_AA10"/>
    <property type="match status" value="1"/>
</dbReference>
<dbReference type="InterPro" id="IPR051024">
    <property type="entry name" value="GlcNAc_Chitin_IntDeg"/>
</dbReference>
<keyword evidence="3 5" id="KW-0732">Signal</keyword>
<dbReference type="InterPro" id="IPR041029">
    <property type="entry name" value="GbpA_2"/>
</dbReference>
<organism evidence="7 8">
    <name type="scientific">Photobacterium sanctipauli</name>
    <dbReference type="NCBI Taxonomy" id="1342794"/>
    <lineage>
        <taxon>Bacteria</taxon>
        <taxon>Pseudomonadati</taxon>
        <taxon>Pseudomonadota</taxon>
        <taxon>Gammaproteobacteria</taxon>
        <taxon>Vibrionales</taxon>
        <taxon>Vibrionaceae</taxon>
        <taxon>Photobacterium</taxon>
    </lineage>
</organism>
<dbReference type="GO" id="GO:0004553">
    <property type="term" value="F:hydrolase activity, hydrolyzing O-glycosyl compounds"/>
    <property type="evidence" value="ECO:0007669"/>
    <property type="project" value="InterPro"/>
</dbReference>
<dbReference type="EMBL" id="PYMA01000010">
    <property type="protein sequence ID" value="PSW18553.1"/>
    <property type="molecule type" value="Genomic_DNA"/>
</dbReference>
<evidence type="ECO:0000256" key="5">
    <source>
        <dbReference type="SAM" id="SignalP"/>
    </source>
</evidence>
<dbReference type="Gene3D" id="2.10.10.20">
    <property type="entry name" value="Carbohydrate-binding module superfamily 5/12"/>
    <property type="match status" value="2"/>
</dbReference>
<dbReference type="PANTHER" id="PTHR34823">
    <property type="entry name" value="GLCNAC-BINDING PROTEIN A"/>
    <property type="match status" value="1"/>
</dbReference>
<evidence type="ECO:0000256" key="3">
    <source>
        <dbReference type="ARBA" id="ARBA00022729"/>
    </source>
</evidence>
<accession>A0A2T3NQJ7</accession>
<dbReference type="Pfam" id="PF03067">
    <property type="entry name" value="LPMO_10"/>
    <property type="match status" value="1"/>
</dbReference>
<dbReference type="Gene3D" id="3.30.70.2150">
    <property type="match status" value="1"/>
</dbReference>
<feature type="chain" id="PRO_5015536889" evidence="5">
    <location>
        <begin position="28"/>
        <end position="440"/>
    </location>
</feature>
<keyword evidence="2" id="KW-0147">Chitin-binding</keyword>
<dbReference type="SMART" id="SM00495">
    <property type="entry name" value="ChtBD3"/>
    <property type="match status" value="2"/>
</dbReference>
<evidence type="ECO:0000256" key="4">
    <source>
        <dbReference type="ARBA" id="ARBA00022801"/>
    </source>
</evidence>
<dbReference type="InterPro" id="IPR004302">
    <property type="entry name" value="Cellulose/chitin-bd_N"/>
</dbReference>
<sequence length="440" mass="47915">MTHKQKSRIWFACPILFCIGYSSTALAHGYMEYPAARQEICAQDGGYWGASDGSQIPNTACRAAFIESGWYPFVQKPEFARLVSDYRNQAAVELAVPDGALCSAADSKKSGVDLPSPTWQKTAVALDTSNQITIRYRAETPHNPSFWQFYLSKPGFDSASQVLTWADLELIDEAGNVPTTLINGLKYYEIPVTLPTGRSGDAVLYSRWQRIDPAGEGFYNCSDISFGGDPNQPEPPATWTKAGSLLQPTTDANSGDTVWFRVFDAQGQELIFEKLAISANNQSEAVWAESLALAINATPSPAALIGTPAAGGAIIFDPSDLYANAVYLADPDYSFRLEIKSEPTQPPVGNTAWSPSKAYNAGDTVTYQGQTYTAQWWTKGEQPGAASVWLLQGDGSAQAWNPDLAYQAGDSVTYQGNSYQAKWWTKGDTPTTPNGPWQQR</sequence>
<dbReference type="InterPro" id="IPR014756">
    <property type="entry name" value="Ig_E-set"/>
</dbReference>
<feature type="domain" description="Chitin-binding type-3" evidence="6">
    <location>
        <begin position="350"/>
        <end position="392"/>
    </location>
</feature>
<comment type="caution">
    <text evidence="7">The sequence shown here is derived from an EMBL/GenBank/DDBJ whole genome shotgun (WGS) entry which is preliminary data.</text>
</comment>
<evidence type="ECO:0000313" key="7">
    <source>
        <dbReference type="EMBL" id="PSW18553.1"/>
    </source>
</evidence>
<dbReference type="RefSeq" id="WP_036819647.1">
    <property type="nucleotide sequence ID" value="NZ_JGVO01000231.1"/>
</dbReference>
<evidence type="ECO:0000256" key="2">
    <source>
        <dbReference type="ARBA" id="ARBA00022669"/>
    </source>
</evidence>
<dbReference type="InterPro" id="IPR036573">
    <property type="entry name" value="CBM_sf_5/12"/>
</dbReference>
<name>A0A2T3NQJ7_9GAMM</name>
<evidence type="ECO:0000313" key="8">
    <source>
        <dbReference type="Proteomes" id="UP000241771"/>
    </source>
</evidence>
<dbReference type="Gene3D" id="2.70.50.50">
    <property type="entry name" value="chitin-binding protein cbp21"/>
    <property type="match status" value="1"/>
</dbReference>
<gene>
    <name evidence="7" type="ORF">C9I98_15890</name>
</gene>
<dbReference type="GO" id="GO:0005975">
    <property type="term" value="P:carbohydrate metabolic process"/>
    <property type="evidence" value="ECO:0007669"/>
    <property type="project" value="InterPro"/>
</dbReference>
<feature type="signal peptide" evidence="5">
    <location>
        <begin position="1"/>
        <end position="27"/>
    </location>
</feature>
<evidence type="ECO:0000259" key="6">
    <source>
        <dbReference type="SMART" id="SM00495"/>
    </source>
</evidence>
<dbReference type="Pfam" id="PF02839">
    <property type="entry name" value="CBM_5_12"/>
    <property type="match status" value="2"/>
</dbReference>
<dbReference type="GO" id="GO:0008061">
    <property type="term" value="F:chitin binding"/>
    <property type="evidence" value="ECO:0007669"/>
    <property type="project" value="UniProtKB-KW"/>
</dbReference>
<dbReference type="GO" id="GO:0030246">
    <property type="term" value="F:carbohydrate binding"/>
    <property type="evidence" value="ECO:0007669"/>
    <property type="project" value="InterPro"/>
</dbReference>
<keyword evidence="8" id="KW-1185">Reference proteome</keyword>
<proteinExistence type="predicted"/>
<keyword evidence="1" id="KW-0964">Secreted</keyword>
<protein>
    <submittedName>
        <fullName evidence="7">Spindolin</fullName>
    </submittedName>
</protein>
<feature type="domain" description="Chitin-binding type-3" evidence="6">
    <location>
        <begin position="397"/>
        <end position="440"/>
    </location>
</feature>
<dbReference type="OrthoDB" id="3675244at2"/>
<dbReference type="AlphaFoldDB" id="A0A2T3NQJ7"/>
<dbReference type="Proteomes" id="UP000241771">
    <property type="component" value="Unassembled WGS sequence"/>
</dbReference>
<dbReference type="PANTHER" id="PTHR34823:SF1">
    <property type="entry name" value="CHITIN-BINDING TYPE-4 DOMAIN-CONTAINING PROTEIN"/>
    <property type="match status" value="1"/>
</dbReference>
<dbReference type="Pfam" id="PF18416">
    <property type="entry name" value="GbpA_2"/>
    <property type="match status" value="1"/>
</dbReference>
<dbReference type="GO" id="GO:0005576">
    <property type="term" value="C:extracellular region"/>
    <property type="evidence" value="ECO:0007669"/>
    <property type="project" value="InterPro"/>
</dbReference>